<protein>
    <submittedName>
        <fullName evidence="1">Uncharacterized protein</fullName>
    </submittedName>
</protein>
<proteinExistence type="predicted"/>
<comment type="caution">
    <text evidence="1">The sequence shown here is derived from an EMBL/GenBank/DDBJ whole genome shotgun (WGS) entry which is preliminary data.</text>
</comment>
<name>A0AAD6RDW7_9ROSI</name>
<evidence type="ECO:0000313" key="1">
    <source>
        <dbReference type="EMBL" id="KAJ7006477.1"/>
    </source>
</evidence>
<evidence type="ECO:0000313" key="2">
    <source>
        <dbReference type="Proteomes" id="UP001164929"/>
    </source>
</evidence>
<accession>A0AAD6RDW7</accession>
<keyword evidence="2" id="KW-1185">Reference proteome</keyword>
<gene>
    <name evidence="1" type="ORF">NC653_005741</name>
</gene>
<dbReference type="EMBL" id="JAQIZT010000002">
    <property type="protein sequence ID" value="KAJ7006477.1"/>
    <property type="molecule type" value="Genomic_DNA"/>
</dbReference>
<dbReference type="Proteomes" id="UP001164929">
    <property type="component" value="Chromosome 2"/>
</dbReference>
<reference evidence="1" key="1">
    <citation type="journal article" date="2023" name="Mol. Ecol. Resour.">
        <title>Chromosome-level genome assembly of a triploid poplar Populus alba 'Berolinensis'.</title>
        <authorList>
            <person name="Chen S."/>
            <person name="Yu Y."/>
            <person name="Wang X."/>
            <person name="Wang S."/>
            <person name="Zhang T."/>
            <person name="Zhou Y."/>
            <person name="He R."/>
            <person name="Meng N."/>
            <person name="Wang Y."/>
            <person name="Liu W."/>
            <person name="Liu Z."/>
            <person name="Liu J."/>
            <person name="Guo Q."/>
            <person name="Huang H."/>
            <person name="Sederoff R.R."/>
            <person name="Wang G."/>
            <person name="Qu G."/>
            <person name="Chen S."/>
        </authorList>
    </citation>
    <scope>NUCLEOTIDE SEQUENCE</scope>
    <source>
        <strain evidence="1">SC-2020</strain>
    </source>
</reference>
<organism evidence="1 2">
    <name type="scientific">Populus alba x Populus x berolinensis</name>
    <dbReference type="NCBI Taxonomy" id="444605"/>
    <lineage>
        <taxon>Eukaryota</taxon>
        <taxon>Viridiplantae</taxon>
        <taxon>Streptophyta</taxon>
        <taxon>Embryophyta</taxon>
        <taxon>Tracheophyta</taxon>
        <taxon>Spermatophyta</taxon>
        <taxon>Magnoliopsida</taxon>
        <taxon>eudicotyledons</taxon>
        <taxon>Gunneridae</taxon>
        <taxon>Pentapetalae</taxon>
        <taxon>rosids</taxon>
        <taxon>fabids</taxon>
        <taxon>Malpighiales</taxon>
        <taxon>Salicaceae</taxon>
        <taxon>Saliceae</taxon>
        <taxon>Populus</taxon>
    </lineage>
</organism>
<dbReference type="AlphaFoldDB" id="A0AAD6RDW7"/>
<sequence length="46" mass="5039">MKSDNLLTENLISYVIFVLLFATSGRSPQLQVTGRACSCYARISGN</sequence>